<evidence type="ECO:0000256" key="2">
    <source>
        <dbReference type="ARBA" id="ARBA00036080"/>
    </source>
</evidence>
<protein>
    <recommendedName>
        <fullName evidence="4">UDP-N-acetylglucosamine 2-epimerase (non-hydrolyzing)</fullName>
        <ecNumber evidence="4">5.1.3.14</ecNumber>
    </recommendedName>
</protein>
<evidence type="ECO:0000313" key="7">
    <source>
        <dbReference type="EMBL" id="OIS91120.1"/>
    </source>
</evidence>
<keyword evidence="8" id="KW-1185">Reference proteome</keyword>
<reference evidence="7 8" key="1">
    <citation type="submission" date="2016-10" db="EMBL/GenBank/DDBJ databases">
        <title>The Draft Genome Sequence of the Potato Rhizosphere Bacteria Ochrobactrum sp. IPA7.2.</title>
        <authorList>
            <person name="Gogoleva N.E."/>
            <person name="Khlopko Y.A."/>
            <person name="Burygin G.L."/>
            <person name="Plotnikov A.O."/>
        </authorList>
    </citation>
    <scope>NUCLEOTIDE SEQUENCE [LARGE SCALE GENOMIC DNA]</scope>
    <source>
        <strain evidence="7 8">IPA7.2</strain>
    </source>
</reference>
<evidence type="ECO:0000313" key="8">
    <source>
        <dbReference type="Proteomes" id="UP000182985"/>
    </source>
</evidence>
<evidence type="ECO:0000256" key="4">
    <source>
        <dbReference type="ARBA" id="ARBA00038858"/>
    </source>
</evidence>
<dbReference type="EMBL" id="MOEC01000034">
    <property type="protein sequence ID" value="OIS91120.1"/>
    <property type="molecule type" value="Genomic_DNA"/>
</dbReference>
<dbReference type="GO" id="GO:0008761">
    <property type="term" value="F:UDP-N-acetylglucosamine 2-epimerase activity"/>
    <property type="evidence" value="ECO:0007669"/>
    <property type="project" value="UniProtKB-EC"/>
</dbReference>
<dbReference type="PANTHER" id="PTHR43174">
    <property type="entry name" value="UDP-N-ACETYLGLUCOSAMINE 2-EPIMERASE"/>
    <property type="match status" value="1"/>
</dbReference>
<feature type="domain" description="UDP-N-acetylglucosamine 2-epimerase" evidence="6">
    <location>
        <begin position="25"/>
        <end position="372"/>
    </location>
</feature>
<evidence type="ECO:0000256" key="5">
    <source>
        <dbReference type="RuleBase" id="RU003513"/>
    </source>
</evidence>
<organism evidence="7 8">
    <name type="scientific">Brucella cytisi</name>
    <dbReference type="NCBI Taxonomy" id="407152"/>
    <lineage>
        <taxon>Bacteria</taxon>
        <taxon>Pseudomonadati</taxon>
        <taxon>Pseudomonadota</taxon>
        <taxon>Alphaproteobacteria</taxon>
        <taxon>Hyphomicrobiales</taxon>
        <taxon>Brucellaceae</taxon>
        <taxon>Brucella/Ochrobactrum group</taxon>
        <taxon>Brucella</taxon>
    </lineage>
</organism>
<dbReference type="EC" id="5.1.3.14" evidence="4"/>
<dbReference type="RefSeq" id="WP_071633763.1">
    <property type="nucleotide sequence ID" value="NZ_MOEC01000034.1"/>
</dbReference>
<evidence type="ECO:0000259" key="6">
    <source>
        <dbReference type="Pfam" id="PF02350"/>
    </source>
</evidence>
<dbReference type="SUPFAM" id="SSF53756">
    <property type="entry name" value="UDP-Glycosyltransferase/glycogen phosphorylase"/>
    <property type="match status" value="1"/>
</dbReference>
<evidence type="ECO:0000256" key="1">
    <source>
        <dbReference type="ARBA" id="ARBA00023235"/>
    </source>
</evidence>
<dbReference type="PANTHER" id="PTHR43174:SF2">
    <property type="entry name" value="UDP-N-ACETYLGLUCOSAMINE 2-EPIMERASE"/>
    <property type="match status" value="1"/>
</dbReference>
<dbReference type="OrthoDB" id="9803238at2"/>
<keyword evidence="1 5" id="KW-0413">Isomerase</keyword>
<accession>A0A1J6I812</accession>
<dbReference type="Gene3D" id="3.40.50.2000">
    <property type="entry name" value="Glycogen Phosphorylase B"/>
    <property type="match status" value="2"/>
</dbReference>
<dbReference type="Proteomes" id="UP000182985">
    <property type="component" value="Unassembled WGS sequence"/>
</dbReference>
<sequence>MKPIKTLCVMGTRPEAIKMAPLSLALREDDRFDAHICVTGQHREMLDQVLQIFKVVPDSDLAIMRPNQDLTDVTSSILLGMRSVLKEVQPDIVLVHGDTATTFAASLAAYYERIVVGHVEAGLRTGNLYSPWPEEANRKLTGVLANLHFAPTERSRANLLAEGVNSDSIVVTGNTVIDALLTIKSRIETDTDLGTALRKQYDYLSSNRKLVLVTGHRRENFGSGFERICEALRVIASANPGVDILYPVHLNPAVRGPVNRILSDITNVRLIEPVDYVDFIYLMMQSHMIITDSGGVQEEAPSLGKPVLVMRDTTERPEAVDAKTVRLVGTDVEQITTWAQRLLTDPDAYREMSLAHNPYGDGRATARICDRIASEFSERTV</sequence>
<dbReference type="Pfam" id="PF02350">
    <property type="entry name" value="Epimerase_2"/>
    <property type="match status" value="1"/>
</dbReference>
<name>A0A1J6I812_9HYPH</name>
<comment type="catalytic activity">
    <reaction evidence="2">
        <text>UDP-N-acetyl-alpha-D-glucosamine = UDP-N-acetyl-alpha-D-mannosamine</text>
        <dbReference type="Rhea" id="RHEA:17213"/>
        <dbReference type="ChEBI" id="CHEBI:57705"/>
        <dbReference type="ChEBI" id="CHEBI:68623"/>
        <dbReference type="EC" id="5.1.3.14"/>
    </reaction>
</comment>
<gene>
    <name evidence="7" type="ORF">BLA27_23295</name>
</gene>
<dbReference type="NCBIfam" id="TIGR00236">
    <property type="entry name" value="wecB"/>
    <property type="match status" value="1"/>
</dbReference>
<comment type="caution">
    <text evidence="7">The sequence shown here is derived from an EMBL/GenBank/DDBJ whole genome shotgun (WGS) entry which is preliminary data.</text>
</comment>
<dbReference type="CDD" id="cd03786">
    <property type="entry name" value="GTB_UDP-GlcNAc_2-Epimerase"/>
    <property type="match status" value="1"/>
</dbReference>
<proteinExistence type="inferred from homology"/>
<evidence type="ECO:0000256" key="3">
    <source>
        <dbReference type="ARBA" id="ARBA00038209"/>
    </source>
</evidence>
<dbReference type="InterPro" id="IPR029767">
    <property type="entry name" value="WecB-like"/>
</dbReference>
<dbReference type="FunFam" id="3.40.50.2000:FF:000043">
    <property type="entry name" value="UDP-N-acetylglucosamine 2-epimerase"/>
    <property type="match status" value="1"/>
</dbReference>
<dbReference type="InterPro" id="IPR003331">
    <property type="entry name" value="UDP_GlcNAc_Epimerase_2_dom"/>
</dbReference>
<dbReference type="AlphaFoldDB" id="A0A1J6I812"/>
<comment type="similarity">
    <text evidence="3 5">Belongs to the UDP-N-acetylglucosamine 2-epimerase family.</text>
</comment>